<dbReference type="SUPFAM" id="SSF53901">
    <property type="entry name" value="Thiolase-like"/>
    <property type="match status" value="2"/>
</dbReference>
<evidence type="ECO:0000313" key="7">
    <source>
        <dbReference type="Proteomes" id="UP000186851"/>
    </source>
</evidence>
<dbReference type="EMBL" id="CP091871">
    <property type="protein sequence ID" value="WEU41059.1"/>
    <property type="molecule type" value="Genomic_DNA"/>
</dbReference>
<dbReference type="GO" id="GO:0010142">
    <property type="term" value="P:farnesyl diphosphate biosynthetic process, mevalonate pathway"/>
    <property type="evidence" value="ECO:0007669"/>
    <property type="project" value="TreeGrafter"/>
</dbReference>
<protein>
    <recommendedName>
        <fullName evidence="4">Hydroxymethylglutaryl-CoA synthase</fullName>
        <shortName evidence="4">HMG-CoA synthase</shortName>
        <shortName evidence="4">HMGCS</shortName>
        <ecNumber evidence="4">2.3.3.10</ecNumber>
    </recommendedName>
</protein>
<dbReference type="AlphaFoldDB" id="A0AAF0D3Q0"/>
<comment type="pathway">
    <text evidence="4">Metabolic intermediate biosynthesis; (R)-mevalonate biosynthesis; (R)-mevalonate from acetyl-CoA: step 2/3.</text>
</comment>
<feature type="binding site" evidence="4">
    <location>
        <position position="246"/>
    </location>
    <ligand>
        <name>CoA</name>
        <dbReference type="ChEBI" id="CHEBI:57287"/>
        <note>ligand shared with acetoacetyl-CoA thiolase</note>
    </ligand>
</feature>
<name>A0AAF0D3Q0_ODILC</name>
<reference evidence="6" key="2">
    <citation type="journal article" date="2022" name="Nat. Microbiol.">
        <title>A closed Candidatus Odinarchaeum chromosome exposes Asgard archaeal viruses.</title>
        <authorList>
            <person name="Tamarit D."/>
            <person name="Caceres E.F."/>
            <person name="Krupovic M."/>
            <person name="Nijland R."/>
            <person name="Eme L."/>
            <person name="Robinson N.P."/>
            <person name="Ettema T.J.G."/>
        </authorList>
    </citation>
    <scope>NUCLEOTIDE SEQUENCE</scope>
    <source>
        <strain evidence="6">LCB_4</strain>
    </source>
</reference>
<feature type="domain" description="Beta-ketoacyl-[acyl-carrier-protein] synthase III C-terminal" evidence="5">
    <location>
        <begin position="228"/>
        <end position="307"/>
    </location>
</feature>
<dbReference type="GO" id="GO:0004421">
    <property type="term" value="F:hydroxymethylglutaryl-CoA synthase activity"/>
    <property type="evidence" value="ECO:0007669"/>
    <property type="project" value="UniProtKB-EC"/>
</dbReference>
<evidence type="ECO:0000259" key="5">
    <source>
        <dbReference type="Pfam" id="PF08541"/>
    </source>
</evidence>
<dbReference type="KEGG" id="oyw:OdinLCB4_003805"/>
<comment type="catalytic activity">
    <reaction evidence="4">
        <text>acetoacetyl-CoA + acetyl-CoA + H2O = (3S)-3-hydroxy-3-methylglutaryl-CoA + CoA + H(+)</text>
        <dbReference type="Rhea" id="RHEA:10188"/>
        <dbReference type="ChEBI" id="CHEBI:15377"/>
        <dbReference type="ChEBI" id="CHEBI:15378"/>
        <dbReference type="ChEBI" id="CHEBI:43074"/>
        <dbReference type="ChEBI" id="CHEBI:57286"/>
        <dbReference type="ChEBI" id="CHEBI:57287"/>
        <dbReference type="ChEBI" id="CHEBI:57288"/>
        <dbReference type="EC" id="2.3.3.10"/>
    </reaction>
</comment>
<dbReference type="FunFam" id="3.40.47.10:FF:000046">
    <property type="entry name" value="UPF0219 protein M1627_1703"/>
    <property type="match status" value="1"/>
</dbReference>
<feature type="binding site" evidence="4">
    <location>
        <position position="34"/>
    </location>
    <ligand>
        <name>(3S)-3-hydroxy-3-methylglutaryl-CoA</name>
        <dbReference type="ChEBI" id="CHEBI:43074"/>
    </ligand>
</feature>
<feature type="binding site" evidence="4">
    <location>
        <position position="158"/>
    </location>
    <ligand>
        <name>(3S)-3-hydroxy-3-methylglutaryl-CoA</name>
        <dbReference type="ChEBI" id="CHEBI:43074"/>
    </ligand>
</feature>
<comment type="similarity">
    <text evidence="4">Belongs to the thiolase-like superfamily. Archaeal HMG-CoA synthase family.</text>
</comment>
<dbReference type="InterPro" id="IPR016039">
    <property type="entry name" value="Thiolase-like"/>
</dbReference>
<feature type="binding site" evidence="4">
    <location>
        <position position="241"/>
    </location>
    <ligand>
        <name>(3S)-3-hydroxy-3-methylglutaryl-CoA</name>
        <dbReference type="ChEBI" id="CHEBI:43074"/>
    </ligand>
</feature>
<feature type="active site" description="Proton donor/acceptor" evidence="4">
    <location>
        <position position="85"/>
    </location>
</feature>
<dbReference type="GO" id="GO:0003985">
    <property type="term" value="F:acetyl-CoA C-acetyltransferase activity"/>
    <property type="evidence" value="ECO:0007669"/>
    <property type="project" value="UniProtKB-UniRule"/>
</dbReference>
<dbReference type="Pfam" id="PF08541">
    <property type="entry name" value="ACP_syn_III_C"/>
    <property type="match status" value="1"/>
</dbReference>
<feature type="binding site" evidence="4">
    <location>
        <position position="33"/>
    </location>
    <ligand>
        <name>(3S)-3-hydroxy-3-methylglutaryl-CoA</name>
        <dbReference type="ChEBI" id="CHEBI:43074"/>
    </ligand>
</feature>
<evidence type="ECO:0000256" key="3">
    <source>
        <dbReference type="ARBA" id="ARBA00023315"/>
    </source>
</evidence>
<organism evidence="6 7">
    <name type="scientific">Odinarchaeota yellowstonii (strain LCB_4)</name>
    <dbReference type="NCBI Taxonomy" id="1841599"/>
    <lineage>
        <taxon>Archaea</taxon>
        <taxon>Promethearchaeati</taxon>
        <taxon>Candidatus Odinarchaeota</taxon>
        <taxon>Candidatus Odinarchaeia</taxon>
        <taxon>Candidatus Odinarchaeales</taxon>
        <taxon>Candidatus Odinarchaeaceae</taxon>
        <taxon>Candidatus Odinarchaeum</taxon>
    </lineage>
</organism>
<dbReference type="InterPro" id="IPR004656">
    <property type="entry name" value="HMG_CoA_Synthase"/>
</dbReference>
<feature type="active site" description="Acyl-thioester intermediate" evidence="4">
    <location>
        <position position="117"/>
    </location>
</feature>
<dbReference type="NCBIfam" id="TIGR00748">
    <property type="entry name" value="HMG_CoA_syn_Arc"/>
    <property type="match status" value="1"/>
</dbReference>
<evidence type="ECO:0000313" key="6">
    <source>
        <dbReference type="EMBL" id="WEU41059.1"/>
    </source>
</evidence>
<sequence>MRPNHKVGIVGWGGYIPKYRLPVENISRIWGKDADRYKEGLMINEKAVAGPDEDTTTIAIEAAQNALKRAQINPKEIGAVFVGSESKPYAVKPTGTIVAEAIGATPNILAADLEFACKAGTEGLQCCMGLVSSGMIKYGLAIGADVAQGAPGDDLEFTAASGGAAFILSRDDENCVATIEASYSYVTDTPDFWRRAERPFPQHGEAFTGKPAYFHHIESAARNLMAELDKKPSDFKYAVFHQPNGKFPIRVAKTLGFTTAQITPGLLVPNIGNTYSAAVPLGLSAVLDIASPGDEILVVSYGSGAGSDAFYIVVKDAIEEKRDRCLKIKDYIIRRQQVGYKCYIKWRRHIIGQPR</sequence>
<dbReference type="PANTHER" id="PTHR43323:SF2">
    <property type="entry name" value="HYDROXYMETHYLGLUTARYL-COA SYNTHASE"/>
    <property type="match status" value="1"/>
</dbReference>
<keyword evidence="1 4" id="KW-0808">Transferase</keyword>
<proteinExistence type="inferred from homology"/>
<gene>
    <name evidence="6" type="ORF">OdinLCB4_003805</name>
</gene>
<dbReference type="Proteomes" id="UP000186851">
    <property type="component" value="Chromosome"/>
</dbReference>
<dbReference type="NCBIfam" id="NF003274">
    <property type="entry name" value="PRK04262.1"/>
    <property type="match status" value="1"/>
</dbReference>
<feature type="binding site" evidence="4">
    <location>
        <position position="208"/>
    </location>
    <ligand>
        <name>(3S)-3-hydroxy-3-methylglutaryl-CoA</name>
        <dbReference type="ChEBI" id="CHEBI:43074"/>
    </ligand>
</feature>
<dbReference type="GO" id="GO:0019287">
    <property type="term" value="P:isopentenyl diphosphate biosynthetic process, mevalonate pathway"/>
    <property type="evidence" value="ECO:0007669"/>
    <property type="project" value="UniProtKB-UniRule"/>
</dbReference>
<dbReference type="HAMAP" id="MF_01409">
    <property type="entry name" value="HMG_CoA_synth_arch"/>
    <property type="match status" value="1"/>
</dbReference>
<evidence type="ECO:0000256" key="2">
    <source>
        <dbReference type="ARBA" id="ARBA00023229"/>
    </source>
</evidence>
<feature type="binding site" evidence="4">
    <location>
        <position position="117"/>
    </location>
    <ligand>
        <name>(3S)-3-hydroxy-3-methylglutaryl-CoA</name>
        <dbReference type="ChEBI" id="CHEBI:43074"/>
    </ligand>
</feature>
<reference evidence="6" key="1">
    <citation type="journal article" date="2017" name="Nature">
        <title>Asgard archaea illuminate the origin of eukaryotic cellular complexity.</title>
        <authorList>
            <person name="Zaremba-Niedzwiedzka K."/>
            <person name="Caceres E.F."/>
            <person name="Saw J.H."/>
            <person name="Backstrom D."/>
            <person name="Juzokaite L."/>
            <person name="Vancaester E."/>
            <person name="Seitz K.W."/>
            <person name="Anantharaman K."/>
            <person name="Starnawski P."/>
            <person name="Kjeldsen K.U."/>
            <person name="Scott M.B."/>
            <person name="Nunoura T."/>
            <person name="Banfield J.F."/>
            <person name="Schramm A."/>
            <person name="Baker B.J."/>
            <person name="Spang A."/>
            <person name="Ettema T.J.G."/>
        </authorList>
    </citation>
    <scope>NUCLEOTIDE SEQUENCE</scope>
    <source>
        <strain evidence="6">LCB_4</strain>
    </source>
</reference>
<feature type="active site" description="Proton donor/acceptor" evidence="4">
    <location>
        <position position="241"/>
    </location>
</feature>
<dbReference type="EC" id="2.3.3.10" evidence="4"/>
<accession>A0AAF0D3Q0</accession>
<comment type="function">
    <text evidence="4">Catalyzes the condensation of acetyl-CoA with acetoacetyl-CoA to form 3-hydroxy-3-methylglutaryl-CoA (HMG-CoA). Functions in the mevalonate (MVA) pathway leading to isopentenyl diphosphate (IPP), a key precursor for the biosynthesis of isoprenoid compounds that are building blocks of archaeal membrane lipids.</text>
</comment>
<feature type="binding site" evidence="4">
    <location>
        <position position="273"/>
    </location>
    <ligand>
        <name>(3S)-3-hydroxy-3-methylglutaryl-CoA</name>
        <dbReference type="ChEBI" id="CHEBI:43074"/>
    </ligand>
</feature>
<dbReference type="Gene3D" id="3.40.47.10">
    <property type="match status" value="1"/>
</dbReference>
<keyword evidence="2 4" id="KW-0414">Isoprene biosynthesis</keyword>
<evidence type="ECO:0000256" key="1">
    <source>
        <dbReference type="ARBA" id="ARBA00022679"/>
    </source>
</evidence>
<comment type="subunit">
    <text evidence="4">Interacts with acetoacetyl-CoA thiolase that catalyzes the precedent step in the pathway and with a DUF35 protein. The acetoacetyl-CoA thiolase/HMG-CoA synthase complex channels the intermediate via a fused CoA-binding site, which allows for efficient coupling of the endergonic thiolase reaction with the exergonic HMGCS reaction.</text>
</comment>
<evidence type="ECO:0000256" key="4">
    <source>
        <dbReference type="HAMAP-Rule" id="MF_01409"/>
    </source>
</evidence>
<dbReference type="InterPro" id="IPR013747">
    <property type="entry name" value="ACP_syn_III_C"/>
</dbReference>
<dbReference type="PANTHER" id="PTHR43323">
    <property type="entry name" value="3-HYDROXY-3-METHYLGLUTARYL COENZYME A SYNTHASE"/>
    <property type="match status" value="1"/>
</dbReference>
<comment type="caution">
    <text evidence="4">Lacks conserved residue(s) required for the propagation of feature annotation.</text>
</comment>
<feature type="binding site" evidence="4">
    <location>
        <position position="250"/>
    </location>
    <ligand>
        <name>(3S)-3-hydroxy-3-methylglutaryl-CoA</name>
        <dbReference type="ChEBI" id="CHEBI:43074"/>
    </ligand>
</feature>
<feature type="binding site" evidence="4">
    <location>
        <position position="303"/>
    </location>
    <ligand>
        <name>(3S)-3-hydroxy-3-methylglutaryl-CoA</name>
        <dbReference type="ChEBI" id="CHEBI:43074"/>
    </ligand>
</feature>
<dbReference type="CDD" id="cd00827">
    <property type="entry name" value="init_cond_enzymes"/>
    <property type="match status" value="1"/>
</dbReference>
<keyword evidence="3 4" id="KW-0012">Acyltransferase</keyword>